<reference evidence="6" key="1">
    <citation type="submission" date="2021-06" db="EMBL/GenBank/DDBJ databases">
        <authorList>
            <person name="Kallberg Y."/>
            <person name="Tangrot J."/>
            <person name="Rosling A."/>
        </authorList>
    </citation>
    <scope>NUCLEOTIDE SEQUENCE</scope>
    <source>
        <strain evidence="6">AZ414A</strain>
    </source>
</reference>
<gene>
    <name evidence="6" type="ORF">DEBURN_LOCUS1595</name>
</gene>
<keyword evidence="7" id="KW-1185">Reference proteome</keyword>
<dbReference type="GO" id="GO:0005783">
    <property type="term" value="C:endoplasmic reticulum"/>
    <property type="evidence" value="ECO:0007669"/>
    <property type="project" value="TreeGrafter"/>
</dbReference>
<dbReference type="GO" id="GO:0016020">
    <property type="term" value="C:membrane"/>
    <property type="evidence" value="ECO:0007669"/>
    <property type="project" value="UniProtKB-SubCell"/>
</dbReference>
<dbReference type="EMBL" id="CAJVPK010000073">
    <property type="protein sequence ID" value="CAG8443058.1"/>
    <property type="molecule type" value="Genomic_DNA"/>
</dbReference>
<keyword evidence="3 5" id="KW-1133">Transmembrane helix</keyword>
<feature type="transmembrane region" description="Helical" evidence="5">
    <location>
        <begin position="308"/>
        <end position="328"/>
    </location>
</feature>
<evidence type="ECO:0000256" key="5">
    <source>
        <dbReference type="SAM" id="Phobius"/>
    </source>
</evidence>
<feature type="transmembrane region" description="Helical" evidence="5">
    <location>
        <begin position="12"/>
        <end position="37"/>
    </location>
</feature>
<comment type="caution">
    <text evidence="6">The sequence shown here is derived from an EMBL/GenBank/DDBJ whole genome shotgun (WGS) entry which is preliminary data.</text>
</comment>
<feature type="transmembrane region" description="Helical" evidence="5">
    <location>
        <begin position="244"/>
        <end position="264"/>
    </location>
</feature>
<sequence>MGDISASSSIDIYNIFIASIKSSLHVVLMCFTGYFAAKYGIINKKSQKDLSSVIIKVFMPCLLFSNVAQTDIEILANLWAIPTTFLIFVTISGSLGYIGGKLLGLSGPNTRFTCTGIIFNNVTSLLLGLLKGLGESDTIRILAWKSDESTKDIIKRGISYVLLATIWTNILRSTMITEESPLLGKEENHHPFKLENIKHFLNKIMNPPLYATLLALLVSAIPYLRSLFFSENAPLSPISLTIDSLGSVTVPLTLITLGAQLKNLPRTKGKEIFSTILYIMFNRFIIMPLIGIAIILLTRNWYINDPMLWFILIMLACGPPAVNCMNLTQFTGTFQEEMAALLFYSKYQQDYIKTIAYHNNNSINSSSHNDNSIIYSSKNNSINSSIHTSSNSLPLFNYPSFIKHLNYDRLYNSIDRWCKMERYIPDTMEVYVMRALLRLMADSGGILTTLKIHPKHSSEFRYCLIHEPEICGLFEKVKYLTHDGCCYVDYTMPLALSKICKDVKHLCLYGWNAQNFRVQSHRSGSDLTQFISQQSTLYSLNLKRCHRFTPYVLSGLSSQIKFLKYLHFEYVDFEGCGAWNDIAECKNLEVFKIAFCCNINWEMAKPVIKGKFRKLRKVVVWEVDCKELIEWAKKFNNNELGRSIKLKRKN</sequence>
<evidence type="ECO:0000256" key="3">
    <source>
        <dbReference type="ARBA" id="ARBA00022989"/>
    </source>
</evidence>
<dbReference type="Pfam" id="PF03547">
    <property type="entry name" value="Mem_trans"/>
    <property type="match status" value="1"/>
</dbReference>
<dbReference type="PANTHER" id="PTHR31794:SF2">
    <property type="entry name" value="AUXIN EFFLUX TRANSPORTER FAMILY PROTEIN (EUROFUNG)"/>
    <property type="match status" value="1"/>
</dbReference>
<feature type="transmembrane region" description="Helical" evidence="5">
    <location>
        <begin position="49"/>
        <end position="68"/>
    </location>
</feature>
<dbReference type="SUPFAM" id="SSF52047">
    <property type="entry name" value="RNI-like"/>
    <property type="match status" value="1"/>
</dbReference>
<feature type="transmembrane region" description="Helical" evidence="5">
    <location>
        <begin position="74"/>
        <end position="100"/>
    </location>
</feature>
<dbReference type="AlphaFoldDB" id="A0A9N8YRH1"/>
<dbReference type="InterPro" id="IPR004776">
    <property type="entry name" value="Mem_transp_PIN-like"/>
</dbReference>
<dbReference type="GO" id="GO:0055085">
    <property type="term" value="P:transmembrane transport"/>
    <property type="evidence" value="ECO:0007669"/>
    <property type="project" value="InterPro"/>
</dbReference>
<evidence type="ECO:0000313" key="7">
    <source>
        <dbReference type="Proteomes" id="UP000789706"/>
    </source>
</evidence>
<evidence type="ECO:0000256" key="1">
    <source>
        <dbReference type="ARBA" id="ARBA00004141"/>
    </source>
</evidence>
<dbReference type="PANTHER" id="PTHR31794">
    <property type="entry name" value="AUXIN EFFLUX TRANSPORTER FAMILY PROTEIN (EUROFUNG)"/>
    <property type="match status" value="1"/>
</dbReference>
<feature type="transmembrane region" description="Helical" evidence="5">
    <location>
        <begin position="207"/>
        <end position="224"/>
    </location>
</feature>
<comment type="subcellular location">
    <subcellularLocation>
        <location evidence="1">Membrane</location>
        <topology evidence="1">Multi-pass membrane protein</topology>
    </subcellularLocation>
</comment>
<feature type="transmembrane region" description="Helical" evidence="5">
    <location>
        <begin position="276"/>
        <end position="296"/>
    </location>
</feature>
<evidence type="ECO:0000256" key="2">
    <source>
        <dbReference type="ARBA" id="ARBA00022692"/>
    </source>
</evidence>
<keyword evidence="2 5" id="KW-0812">Transmembrane</keyword>
<dbReference type="Proteomes" id="UP000789706">
    <property type="component" value="Unassembled WGS sequence"/>
</dbReference>
<accession>A0A9N8YRH1</accession>
<dbReference type="InterPro" id="IPR032675">
    <property type="entry name" value="LRR_dom_sf"/>
</dbReference>
<proteinExistence type="predicted"/>
<keyword evidence="4 5" id="KW-0472">Membrane</keyword>
<dbReference type="Gene3D" id="3.80.10.10">
    <property type="entry name" value="Ribonuclease Inhibitor"/>
    <property type="match status" value="1"/>
</dbReference>
<dbReference type="OrthoDB" id="191139at2759"/>
<evidence type="ECO:0000256" key="4">
    <source>
        <dbReference type="ARBA" id="ARBA00023136"/>
    </source>
</evidence>
<name>A0A9N8YRH1_9GLOM</name>
<organism evidence="6 7">
    <name type="scientific">Diversispora eburnea</name>
    <dbReference type="NCBI Taxonomy" id="1213867"/>
    <lineage>
        <taxon>Eukaryota</taxon>
        <taxon>Fungi</taxon>
        <taxon>Fungi incertae sedis</taxon>
        <taxon>Mucoromycota</taxon>
        <taxon>Glomeromycotina</taxon>
        <taxon>Glomeromycetes</taxon>
        <taxon>Diversisporales</taxon>
        <taxon>Diversisporaceae</taxon>
        <taxon>Diversispora</taxon>
    </lineage>
</organism>
<protein>
    <submittedName>
        <fullName evidence="6">6106_t:CDS:1</fullName>
    </submittedName>
</protein>
<evidence type="ECO:0000313" key="6">
    <source>
        <dbReference type="EMBL" id="CAG8443058.1"/>
    </source>
</evidence>